<evidence type="ECO:0000256" key="2">
    <source>
        <dbReference type="ARBA" id="ARBA00007599"/>
    </source>
</evidence>
<dbReference type="GO" id="GO:0046872">
    <property type="term" value="F:metal ion binding"/>
    <property type="evidence" value="ECO:0007669"/>
    <property type="project" value="UniProtKB-KW"/>
</dbReference>
<dbReference type="Pfam" id="PF02367">
    <property type="entry name" value="TsaE"/>
    <property type="match status" value="1"/>
</dbReference>
<evidence type="ECO:0000256" key="10">
    <source>
        <dbReference type="ARBA" id="ARBA00032441"/>
    </source>
</evidence>
<keyword evidence="5" id="KW-0819">tRNA processing</keyword>
<proteinExistence type="inferred from homology"/>
<keyword evidence="9" id="KW-0460">Magnesium</keyword>
<dbReference type="NCBIfam" id="TIGR00150">
    <property type="entry name" value="T6A_YjeE"/>
    <property type="match status" value="1"/>
</dbReference>
<keyword evidence="7" id="KW-0547">Nucleotide-binding</keyword>
<keyword evidence="4" id="KW-0963">Cytoplasm</keyword>
<reference evidence="11" key="1">
    <citation type="submission" date="2020-01" db="EMBL/GenBank/DDBJ databases">
        <authorList>
            <person name="Meier V. D."/>
            <person name="Meier V D."/>
        </authorList>
    </citation>
    <scope>NUCLEOTIDE SEQUENCE</scope>
    <source>
        <strain evidence="11">HLG_WM_MAG_04</strain>
    </source>
</reference>
<evidence type="ECO:0000256" key="6">
    <source>
        <dbReference type="ARBA" id="ARBA00022723"/>
    </source>
</evidence>
<accession>A0A6S6U2Z7</accession>
<organism evidence="11">
    <name type="scientific">uncultured Sulfurovum sp</name>
    <dbReference type="NCBI Taxonomy" id="269237"/>
    <lineage>
        <taxon>Bacteria</taxon>
        <taxon>Pseudomonadati</taxon>
        <taxon>Campylobacterota</taxon>
        <taxon>Epsilonproteobacteria</taxon>
        <taxon>Campylobacterales</taxon>
        <taxon>Sulfurovaceae</taxon>
        <taxon>Sulfurovum</taxon>
        <taxon>environmental samples</taxon>
    </lineage>
</organism>
<evidence type="ECO:0000256" key="1">
    <source>
        <dbReference type="ARBA" id="ARBA00004496"/>
    </source>
</evidence>
<dbReference type="SUPFAM" id="SSF52540">
    <property type="entry name" value="P-loop containing nucleoside triphosphate hydrolases"/>
    <property type="match status" value="1"/>
</dbReference>
<evidence type="ECO:0000256" key="5">
    <source>
        <dbReference type="ARBA" id="ARBA00022694"/>
    </source>
</evidence>
<dbReference type="GO" id="GO:0002949">
    <property type="term" value="P:tRNA threonylcarbamoyladenosine modification"/>
    <property type="evidence" value="ECO:0007669"/>
    <property type="project" value="InterPro"/>
</dbReference>
<dbReference type="InterPro" id="IPR003442">
    <property type="entry name" value="T6A_TsaE"/>
</dbReference>
<dbReference type="GO" id="GO:0005524">
    <property type="term" value="F:ATP binding"/>
    <property type="evidence" value="ECO:0007669"/>
    <property type="project" value="UniProtKB-KW"/>
</dbReference>
<sequence>MKEIIAAEDELNGIVEYLNEILPSSAIVFLTGNLAAGKTTLTKNIVQSKGIQGEVTSPTFSLQQCYEDTIFHYDLYRIENEEFMELGLFEEFDKEGWHFVEWGDEALKHFLLNAGYDVFSVTITPYKEKRKYSIEKN</sequence>
<dbReference type="PANTHER" id="PTHR33540">
    <property type="entry name" value="TRNA THREONYLCARBAMOYLADENOSINE BIOSYNTHESIS PROTEIN TSAE"/>
    <property type="match status" value="1"/>
</dbReference>
<dbReference type="PANTHER" id="PTHR33540:SF2">
    <property type="entry name" value="TRNA THREONYLCARBAMOYLADENOSINE BIOSYNTHESIS PROTEIN TSAE"/>
    <property type="match status" value="1"/>
</dbReference>
<comment type="similarity">
    <text evidence="2">Belongs to the TsaE family.</text>
</comment>
<comment type="subcellular location">
    <subcellularLocation>
        <location evidence="1">Cytoplasm</location>
    </subcellularLocation>
</comment>
<protein>
    <recommendedName>
        <fullName evidence="3">tRNA threonylcarbamoyladenosine biosynthesis protein TsaE</fullName>
    </recommendedName>
    <alternativeName>
        <fullName evidence="10">t(6)A37 threonylcarbamoyladenosine biosynthesis protein TsaE</fullName>
    </alternativeName>
</protein>
<evidence type="ECO:0000313" key="11">
    <source>
        <dbReference type="EMBL" id="CAA6821856.1"/>
    </source>
</evidence>
<evidence type="ECO:0000256" key="9">
    <source>
        <dbReference type="ARBA" id="ARBA00022842"/>
    </source>
</evidence>
<name>A0A6S6U2Z7_9BACT</name>
<dbReference type="AlphaFoldDB" id="A0A6S6U2Z7"/>
<evidence type="ECO:0000256" key="7">
    <source>
        <dbReference type="ARBA" id="ARBA00022741"/>
    </source>
</evidence>
<keyword evidence="8" id="KW-0067">ATP-binding</keyword>
<keyword evidence="6" id="KW-0479">Metal-binding</keyword>
<dbReference type="GO" id="GO:0005737">
    <property type="term" value="C:cytoplasm"/>
    <property type="evidence" value="ECO:0007669"/>
    <property type="project" value="UniProtKB-SubCell"/>
</dbReference>
<evidence type="ECO:0000256" key="3">
    <source>
        <dbReference type="ARBA" id="ARBA00019010"/>
    </source>
</evidence>
<dbReference type="EMBL" id="CACVAX010000059">
    <property type="protein sequence ID" value="CAA6821856.1"/>
    <property type="molecule type" value="Genomic_DNA"/>
</dbReference>
<dbReference type="InterPro" id="IPR027417">
    <property type="entry name" value="P-loop_NTPase"/>
</dbReference>
<gene>
    <name evidence="11" type="ORF">HELGO_WM1811</name>
</gene>
<evidence type="ECO:0000256" key="8">
    <source>
        <dbReference type="ARBA" id="ARBA00022840"/>
    </source>
</evidence>
<evidence type="ECO:0000256" key="4">
    <source>
        <dbReference type="ARBA" id="ARBA00022490"/>
    </source>
</evidence>
<dbReference type="Gene3D" id="3.40.50.300">
    <property type="entry name" value="P-loop containing nucleotide triphosphate hydrolases"/>
    <property type="match status" value="1"/>
</dbReference>